<dbReference type="AlphaFoldDB" id="A0A6M4X1H3"/>
<accession>A0A6M4X1H3</accession>
<dbReference type="SUPFAM" id="SSF54427">
    <property type="entry name" value="NTF2-like"/>
    <property type="match status" value="1"/>
</dbReference>
<evidence type="ECO:0000259" key="2">
    <source>
        <dbReference type="Pfam" id="PF13577"/>
    </source>
</evidence>
<dbReference type="EMBL" id="CP049838">
    <property type="protein sequence ID" value="QJT06498.1"/>
    <property type="molecule type" value="Genomic_DNA"/>
</dbReference>
<evidence type="ECO:0000313" key="5">
    <source>
        <dbReference type="Proteomes" id="UP000502665"/>
    </source>
</evidence>
<proteinExistence type="predicted"/>
<dbReference type="Proteomes" id="UP000502665">
    <property type="component" value="Chromosome"/>
</dbReference>
<dbReference type="Gene3D" id="3.10.450.50">
    <property type="match status" value="1"/>
</dbReference>
<dbReference type="InterPro" id="IPR032710">
    <property type="entry name" value="NTF2-like_dom_sf"/>
</dbReference>
<gene>
    <name evidence="3" type="ORF">G9272_00310</name>
    <name evidence="4" type="ORF">G9272_44585</name>
</gene>
<organism evidence="4 5">
    <name type="scientific">Streptomyces asoensis</name>
    <dbReference type="NCBI Taxonomy" id="249586"/>
    <lineage>
        <taxon>Bacteria</taxon>
        <taxon>Bacillati</taxon>
        <taxon>Actinomycetota</taxon>
        <taxon>Actinomycetes</taxon>
        <taxon>Kitasatosporales</taxon>
        <taxon>Streptomycetaceae</taxon>
        <taxon>Streptomyces</taxon>
    </lineage>
</organism>
<feature type="domain" description="SnoaL-like" evidence="2">
    <location>
        <begin position="18"/>
        <end position="142"/>
    </location>
</feature>
<dbReference type="RefSeq" id="WP_171394623.1">
    <property type="nucleotide sequence ID" value="NZ_CP049838.1"/>
</dbReference>
<feature type="compositionally biased region" description="Gly residues" evidence="1">
    <location>
        <begin position="183"/>
        <end position="197"/>
    </location>
</feature>
<feature type="region of interest" description="Disordered" evidence="1">
    <location>
        <begin position="143"/>
        <end position="203"/>
    </location>
</feature>
<sequence>MTWPTGPDAAPAPSAALYPEVSGFYARQMQRLDSGDAQGWAATFTEDALFHLPTRPEPMRGRAALESGARTAAAAIAAAGERRRHVTGMFVIDERPDGALDVRAYTVIYATRIGGASRVHQVCVCEDVLVRAQGGLRVRSRRVSLDDQATGQTTGQTAGQAGGQAGGAGHAGRAGQAAEAGPGRSGPGGSGPGGSGRPGPVRP</sequence>
<name>A0A6M4X1H3_9ACTN</name>
<feature type="compositionally biased region" description="Gly residues" evidence="1">
    <location>
        <begin position="160"/>
        <end position="172"/>
    </location>
</feature>
<protein>
    <submittedName>
        <fullName evidence="4">SnoaL-like domain-containing protein</fullName>
    </submittedName>
</protein>
<evidence type="ECO:0000313" key="3">
    <source>
        <dbReference type="EMBL" id="QJS98971.1"/>
    </source>
</evidence>
<dbReference type="Pfam" id="PF13577">
    <property type="entry name" value="SnoaL_4"/>
    <property type="match status" value="1"/>
</dbReference>
<feature type="compositionally biased region" description="Low complexity" evidence="1">
    <location>
        <begin position="148"/>
        <end position="159"/>
    </location>
</feature>
<dbReference type="InterPro" id="IPR037401">
    <property type="entry name" value="SnoaL-like"/>
</dbReference>
<reference evidence="4" key="1">
    <citation type="submission" date="2020-03" db="EMBL/GenBank/DDBJ databases">
        <title>Molecular networking-based the target discovery of potent antiproliferative macrolactams: 5/6/7/16 polycyclic ansamycins and glycosylated trienomycin from Streptomyces cacaoi subsp. asoensis.</title>
        <authorList>
            <person name="Liu L.-L."/>
        </authorList>
    </citation>
    <scope>NUCLEOTIDE SEQUENCE [LARGE SCALE GENOMIC DNA]</scope>
    <source>
        <strain evidence="4">H2S5</strain>
    </source>
</reference>
<dbReference type="EMBL" id="CP049838">
    <property type="protein sequence ID" value="QJS98971.1"/>
    <property type="molecule type" value="Genomic_DNA"/>
</dbReference>
<evidence type="ECO:0000256" key="1">
    <source>
        <dbReference type="SAM" id="MobiDB-lite"/>
    </source>
</evidence>
<keyword evidence="5" id="KW-1185">Reference proteome</keyword>
<evidence type="ECO:0000313" key="4">
    <source>
        <dbReference type="EMBL" id="QJT06498.1"/>
    </source>
</evidence>
<feature type="compositionally biased region" description="Low complexity" evidence="1">
    <location>
        <begin position="173"/>
        <end position="182"/>
    </location>
</feature>